<evidence type="ECO:0008006" key="10">
    <source>
        <dbReference type="Google" id="ProtNLM"/>
    </source>
</evidence>
<dbReference type="GO" id="GO:0005685">
    <property type="term" value="C:U1 snRNP"/>
    <property type="evidence" value="ECO:0007669"/>
    <property type="project" value="TreeGrafter"/>
</dbReference>
<accession>A0AAN7GU52</accession>
<dbReference type="EMBL" id="JAXIOK010000023">
    <property type="protein sequence ID" value="KAK4742752.1"/>
    <property type="molecule type" value="Genomic_DNA"/>
</dbReference>
<comment type="caution">
    <text evidence="8">The sequence shown here is derived from an EMBL/GenBank/DDBJ whole genome shotgun (WGS) entry which is preliminary data.</text>
</comment>
<evidence type="ECO:0000256" key="4">
    <source>
        <dbReference type="ARBA" id="ARBA00023187"/>
    </source>
</evidence>
<evidence type="ECO:0000256" key="7">
    <source>
        <dbReference type="SAM" id="MobiDB-lite"/>
    </source>
</evidence>
<dbReference type="GO" id="GO:0030627">
    <property type="term" value="F:pre-mRNA 5'-splice site binding"/>
    <property type="evidence" value="ECO:0007669"/>
    <property type="project" value="TreeGrafter"/>
</dbReference>
<evidence type="ECO:0000256" key="2">
    <source>
        <dbReference type="ARBA" id="ARBA00022664"/>
    </source>
</evidence>
<feature type="region of interest" description="Disordered" evidence="7">
    <location>
        <begin position="628"/>
        <end position="675"/>
    </location>
</feature>
<evidence type="ECO:0000313" key="8">
    <source>
        <dbReference type="EMBL" id="KAK4742752.1"/>
    </source>
</evidence>
<dbReference type="SMART" id="SM00386">
    <property type="entry name" value="HAT"/>
    <property type="match status" value="5"/>
</dbReference>
<comment type="subcellular location">
    <subcellularLocation>
        <location evidence="1">Nucleus</location>
    </subcellularLocation>
</comment>
<proteinExistence type="inferred from homology"/>
<dbReference type="Pfam" id="PF23241">
    <property type="entry name" value="HAT_PRP39_C"/>
    <property type="match status" value="1"/>
</dbReference>
<dbReference type="FunFam" id="1.25.40.10:FF:000064">
    <property type="entry name" value="Putative pre-mrna-processing factor 39"/>
    <property type="match status" value="1"/>
</dbReference>
<dbReference type="PANTHER" id="PTHR17204">
    <property type="entry name" value="PRE-MRNA PROCESSING PROTEIN PRP39-RELATED"/>
    <property type="match status" value="1"/>
</dbReference>
<dbReference type="FunFam" id="1.25.40.10:FF:000159">
    <property type="entry name" value="Tetratricopeptide repeat (TPR)-like superfamily protein"/>
    <property type="match status" value="1"/>
</dbReference>
<feature type="region of interest" description="Disordered" evidence="7">
    <location>
        <begin position="1"/>
        <end position="25"/>
    </location>
</feature>
<keyword evidence="9" id="KW-1185">Reference proteome</keyword>
<feature type="region of interest" description="Disordered" evidence="7">
    <location>
        <begin position="709"/>
        <end position="773"/>
    </location>
</feature>
<evidence type="ECO:0000256" key="1">
    <source>
        <dbReference type="ARBA" id="ARBA00004123"/>
    </source>
</evidence>
<evidence type="ECO:0000313" key="9">
    <source>
        <dbReference type="Proteomes" id="UP001345219"/>
    </source>
</evidence>
<dbReference type="GO" id="GO:0000243">
    <property type="term" value="C:commitment complex"/>
    <property type="evidence" value="ECO:0007669"/>
    <property type="project" value="TreeGrafter"/>
</dbReference>
<feature type="compositionally biased region" description="Polar residues" evidence="7">
    <location>
        <begin position="587"/>
        <end position="609"/>
    </location>
</feature>
<evidence type="ECO:0000256" key="3">
    <source>
        <dbReference type="ARBA" id="ARBA00022737"/>
    </source>
</evidence>
<dbReference type="PANTHER" id="PTHR17204:SF26">
    <property type="entry name" value="PRE-MRNA-PROCESSING FACTOR 39-2"/>
    <property type="match status" value="1"/>
</dbReference>
<dbReference type="SUPFAM" id="SSF48452">
    <property type="entry name" value="TPR-like"/>
    <property type="match status" value="1"/>
</dbReference>
<feature type="compositionally biased region" description="Polar residues" evidence="7">
    <location>
        <begin position="709"/>
        <end position="734"/>
    </location>
</feature>
<dbReference type="GO" id="GO:0000395">
    <property type="term" value="P:mRNA 5'-splice site recognition"/>
    <property type="evidence" value="ECO:0007669"/>
    <property type="project" value="TreeGrafter"/>
</dbReference>
<keyword evidence="3" id="KW-0677">Repeat</keyword>
<dbReference type="InterPro" id="IPR059164">
    <property type="entry name" value="HAT_PRP39_C"/>
</dbReference>
<feature type="compositionally biased region" description="Basic and acidic residues" evidence="7">
    <location>
        <begin position="628"/>
        <end position="651"/>
    </location>
</feature>
<evidence type="ECO:0000256" key="6">
    <source>
        <dbReference type="ARBA" id="ARBA00038019"/>
    </source>
</evidence>
<protein>
    <recommendedName>
        <fullName evidence="10">Pre-mRNA-processing factor 39</fullName>
    </recommendedName>
</protein>
<dbReference type="AlphaFoldDB" id="A0AAN7GU52"/>
<feature type="compositionally biased region" description="Basic and acidic residues" evidence="7">
    <location>
        <begin position="737"/>
        <end position="747"/>
    </location>
</feature>
<sequence>MEVELRGTSPPKTECSSQPIDDGNDSDRLQEVINCHLLSFDDWTSLISDIEEMSHDDIERLSLVYDSFLSKFPLCHVYWRKYADHIKRLCGTEKAIEVFEQAVLAVTYCVALWVDYCQFALSIFEDPEDVRRLFKRALSFVGKDYSCYSLWDKYIEFEFSQQCWSTMAHIFIQTLRFPTKKLHHYYKSLEKLVAIWEEELKSQCCDVEPKPDVNLDNELQVSNNYEETCEVIRKLLDSLDGHTRSRELQKYKAIGERLYKSSCLLDDKIHCFESKIHRSYFHVKPLDTAQLENWHEYLDFVEKQNDFDWAVKLYERCLIPAANYSEFWIRYVVYADGRGGREIASFALDRATKTFLKDVPSIHLCSARFKEASRDMLGARAALLQLKTELDDNFIDNIIIKASMERRLGNLLAASKIYQDAIDMAILKKELGLLPTLHVHYSQHLYVTTNCAVTARDILIEGIKHMPGCKLLYEELIKFATTHGGREHIDVVGSVVADALSTVSGEVHLLDTTDQKYISNLYLKFVDLCGTIDDVRIAWNQHVNIFRHFLRTECISPPTGTKTWKSLLKGKHKTSSSSPQEIGRPSKGQSPTESPTFSPKLPSVSNDSSEIGHPSLNRLVRQSLKNDDVSVQDHETFSEDNSRSEQDHVVNQEHPSNALETLSPDPARDGPSCSVLLGSHELEDRKELSVSNQVVWQGDIAVIRHSPLSQASDRAESQYHTQDNSPFESQSRGHQVNHKDQVQRDSRFGLSGHVQRRTHHQKQLNPPRPQHPLTTRETLFSPLNQQTLPVSDAGNQFQPSYEPNCNFTPMNPGQVPAGYGIQPHVQFPDYSSLQGSEQSGGKLYSNQAYYNQMWQYYYYYLQQQNFLQQQMHQLNLTQAQLQQHNPEYQTVSHQINQLQQQQQHLYQLQQLLYQQMQQHQSLQQQQQQQHQSLQQQQQPLLPIQQQLPPLQQHQSIPQAQQLLPLQQQSNHALQTVQQDLPFYPQSQQILQLQQSFQQQQLDQSDDPQPQKDQRLKYQQKTIEEYLEEEHDAKKSYQLDCIPRELSRSRICKVLNCIQKMELQWSSGPLDAKRVGCFQWH</sequence>
<dbReference type="InterPro" id="IPR011990">
    <property type="entry name" value="TPR-like_helical_dom_sf"/>
</dbReference>
<reference evidence="8 9" key="1">
    <citation type="journal article" date="2023" name="Hortic Res">
        <title>Pangenome of water caltrop reveals structural variations and asymmetric subgenome divergence after allopolyploidization.</title>
        <authorList>
            <person name="Zhang X."/>
            <person name="Chen Y."/>
            <person name="Wang L."/>
            <person name="Yuan Y."/>
            <person name="Fang M."/>
            <person name="Shi L."/>
            <person name="Lu R."/>
            <person name="Comes H.P."/>
            <person name="Ma Y."/>
            <person name="Chen Y."/>
            <person name="Huang G."/>
            <person name="Zhou Y."/>
            <person name="Zheng Z."/>
            <person name="Qiu Y."/>
        </authorList>
    </citation>
    <scope>NUCLEOTIDE SEQUENCE [LARGE SCALE GENOMIC DNA]</scope>
    <source>
        <tissue evidence="8">Roots</tissue>
    </source>
</reference>
<keyword evidence="5" id="KW-0539">Nucleus</keyword>
<gene>
    <name evidence="8" type="ORF">SAY87_000753</name>
</gene>
<organism evidence="8 9">
    <name type="scientific">Trapa incisa</name>
    <dbReference type="NCBI Taxonomy" id="236973"/>
    <lineage>
        <taxon>Eukaryota</taxon>
        <taxon>Viridiplantae</taxon>
        <taxon>Streptophyta</taxon>
        <taxon>Embryophyta</taxon>
        <taxon>Tracheophyta</taxon>
        <taxon>Spermatophyta</taxon>
        <taxon>Magnoliopsida</taxon>
        <taxon>eudicotyledons</taxon>
        <taxon>Gunneridae</taxon>
        <taxon>Pentapetalae</taxon>
        <taxon>rosids</taxon>
        <taxon>malvids</taxon>
        <taxon>Myrtales</taxon>
        <taxon>Lythraceae</taxon>
        <taxon>Trapa</taxon>
    </lineage>
</organism>
<dbReference type="GO" id="GO:0071004">
    <property type="term" value="C:U2-type prespliceosome"/>
    <property type="evidence" value="ECO:0007669"/>
    <property type="project" value="TreeGrafter"/>
</dbReference>
<keyword evidence="4" id="KW-0508">mRNA splicing</keyword>
<evidence type="ECO:0000256" key="5">
    <source>
        <dbReference type="ARBA" id="ARBA00023242"/>
    </source>
</evidence>
<name>A0AAN7GU52_9MYRT</name>
<comment type="similarity">
    <text evidence="6">Belongs to the PRP39 family.</text>
</comment>
<dbReference type="Proteomes" id="UP001345219">
    <property type="component" value="Chromosome 1"/>
</dbReference>
<dbReference type="Pfam" id="PF23240">
    <property type="entry name" value="HAT_PRP39_N"/>
    <property type="match status" value="1"/>
</dbReference>
<dbReference type="Gene3D" id="1.25.40.10">
    <property type="entry name" value="Tetratricopeptide repeat domain"/>
    <property type="match status" value="2"/>
</dbReference>
<feature type="region of interest" description="Disordered" evidence="7">
    <location>
        <begin position="565"/>
        <end position="613"/>
    </location>
</feature>
<feature type="compositionally biased region" description="Polar residues" evidence="7">
    <location>
        <begin position="10"/>
        <end position="19"/>
    </location>
</feature>
<keyword evidence="2" id="KW-0507">mRNA processing</keyword>
<dbReference type="InterPro" id="IPR003107">
    <property type="entry name" value="HAT"/>
</dbReference>